<dbReference type="AlphaFoldDB" id="K0RI28"/>
<evidence type="ECO:0000256" key="1">
    <source>
        <dbReference type="ARBA" id="ARBA00010876"/>
    </source>
</evidence>
<dbReference type="SUPFAM" id="SSF55120">
    <property type="entry name" value="Pseudouridine synthase"/>
    <property type="match status" value="1"/>
</dbReference>
<reference evidence="2 3" key="1">
    <citation type="journal article" date="2012" name="Genome Biol.">
        <title>Genome and low-iron response of an oceanic diatom adapted to chronic iron limitation.</title>
        <authorList>
            <person name="Lommer M."/>
            <person name="Specht M."/>
            <person name="Roy A.S."/>
            <person name="Kraemer L."/>
            <person name="Andreson R."/>
            <person name="Gutowska M.A."/>
            <person name="Wolf J."/>
            <person name="Bergner S.V."/>
            <person name="Schilhabel M.B."/>
            <person name="Klostermeier U.C."/>
            <person name="Beiko R.G."/>
            <person name="Rosenstiel P."/>
            <person name="Hippler M."/>
            <person name="Laroche J."/>
        </authorList>
    </citation>
    <scope>NUCLEOTIDE SEQUENCE [LARGE SCALE GENOMIC DNA]</scope>
    <source>
        <strain evidence="2 3">CCMP1005</strain>
    </source>
</reference>
<comment type="caution">
    <text evidence="2">The sequence shown here is derived from an EMBL/GenBank/DDBJ whole genome shotgun (WGS) entry which is preliminary data.</text>
</comment>
<dbReference type="InterPro" id="IPR050188">
    <property type="entry name" value="RluA_PseudoU_synthase"/>
</dbReference>
<proteinExistence type="inferred from homology"/>
<feature type="non-terminal residue" evidence="2">
    <location>
        <position position="1"/>
    </location>
</feature>
<accession>K0RI28</accession>
<dbReference type="PANTHER" id="PTHR21600">
    <property type="entry name" value="MITOCHONDRIAL RNA PSEUDOURIDINE SYNTHASE"/>
    <property type="match status" value="1"/>
</dbReference>
<evidence type="ECO:0008006" key="4">
    <source>
        <dbReference type="Google" id="ProtNLM"/>
    </source>
</evidence>
<dbReference type="GO" id="GO:0000455">
    <property type="term" value="P:enzyme-directed rRNA pseudouridine synthesis"/>
    <property type="evidence" value="ECO:0007669"/>
    <property type="project" value="TreeGrafter"/>
</dbReference>
<dbReference type="Gene3D" id="3.30.2350.10">
    <property type="entry name" value="Pseudouridine synthase"/>
    <property type="match status" value="1"/>
</dbReference>
<dbReference type="InterPro" id="IPR020103">
    <property type="entry name" value="PsdUridine_synth_cat_dom_sf"/>
</dbReference>
<keyword evidence="3" id="KW-1185">Reference proteome</keyword>
<dbReference type="EMBL" id="AGNL01037893">
    <property type="protein sequence ID" value="EJK53373.1"/>
    <property type="molecule type" value="Genomic_DNA"/>
</dbReference>
<evidence type="ECO:0000313" key="2">
    <source>
        <dbReference type="EMBL" id="EJK53373.1"/>
    </source>
</evidence>
<evidence type="ECO:0000313" key="3">
    <source>
        <dbReference type="Proteomes" id="UP000266841"/>
    </source>
</evidence>
<dbReference type="PANTHER" id="PTHR21600:SF87">
    <property type="entry name" value="RNA PSEUDOURIDYLATE SYNTHASE DOMAIN-CONTAINING PROTEIN 1"/>
    <property type="match status" value="1"/>
</dbReference>
<protein>
    <recommendedName>
        <fullName evidence="4">Pseudouridine synthase RsuA/RluA-like domain-containing protein</fullName>
    </recommendedName>
</protein>
<dbReference type="Proteomes" id="UP000266841">
    <property type="component" value="Unassembled WGS sequence"/>
</dbReference>
<name>K0RI28_THAOC</name>
<dbReference type="GO" id="GO:0003723">
    <property type="term" value="F:RNA binding"/>
    <property type="evidence" value="ECO:0007669"/>
    <property type="project" value="InterPro"/>
</dbReference>
<dbReference type="OrthoDB" id="418349at2759"/>
<comment type="similarity">
    <text evidence="1">Belongs to the pseudouridine synthase RluA family.</text>
</comment>
<organism evidence="2 3">
    <name type="scientific">Thalassiosira oceanica</name>
    <name type="common">Marine diatom</name>
    <dbReference type="NCBI Taxonomy" id="159749"/>
    <lineage>
        <taxon>Eukaryota</taxon>
        <taxon>Sar</taxon>
        <taxon>Stramenopiles</taxon>
        <taxon>Ochrophyta</taxon>
        <taxon>Bacillariophyta</taxon>
        <taxon>Coscinodiscophyceae</taxon>
        <taxon>Thalassiosirophycidae</taxon>
        <taxon>Thalassiosirales</taxon>
        <taxon>Thalassiosiraceae</taxon>
        <taxon>Thalassiosira</taxon>
    </lineage>
</organism>
<gene>
    <name evidence="2" type="ORF">THAOC_27207</name>
</gene>
<dbReference type="GO" id="GO:0009982">
    <property type="term" value="F:pseudouridine synthase activity"/>
    <property type="evidence" value="ECO:0007669"/>
    <property type="project" value="InterPro"/>
</dbReference>
<sequence length="167" mass="18690">IEGKHAVSRYRVMKIHEDAGKPFAVQLEVETLTGRKHQVRIHCAHGLGRPIILDPLYGQDGSQQLSDRISKLEKELNGMREMFFLHAAQISIPEFGITAKAPPPVLLVRGIGSAGIILQPLAMSFFVITWVNITLLMNDELLFGTVFIQSFALARQMMDRKVSTRPN</sequence>